<dbReference type="EMBL" id="LN719426">
    <property type="protein sequence ID" value="CEP07839.1"/>
    <property type="molecule type" value="Genomic_DNA"/>
</dbReference>
<dbReference type="AlphaFoldDB" id="A0A0B7MY36"/>
<evidence type="ECO:0000256" key="1">
    <source>
        <dbReference type="SAM" id="Coils"/>
    </source>
</evidence>
<proteinExistence type="predicted"/>
<keyword evidence="1" id="KW-0175">Coiled coil</keyword>
<gene>
    <name evidence="3" type="primary">PARPA_01148.1 scaffold 1359</name>
</gene>
<organism evidence="3 4">
    <name type="scientific">Parasitella parasitica</name>
    <dbReference type="NCBI Taxonomy" id="35722"/>
    <lineage>
        <taxon>Eukaryota</taxon>
        <taxon>Fungi</taxon>
        <taxon>Fungi incertae sedis</taxon>
        <taxon>Mucoromycota</taxon>
        <taxon>Mucoromycotina</taxon>
        <taxon>Mucoromycetes</taxon>
        <taxon>Mucorales</taxon>
        <taxon>Mucorineae</taxon>
        <taxon>Mucoraceae</taxon>
        <taxon>Parasitella</taxon>
    </lineage>
</organism>
<sequence>MEPEPTTLMSQIDLQTLVLTMQKDIYAHHAALEELNTLKSTILDLKNKNFTLTEENASLRQKIADLTASSTTAKTNPLASASNHQTQLKETATSTQTKNRSTYAKVTQQKQSKLKKIMDPADVTDKHRAAITRDFNPQDKGLKGYPSIYIHRSRRFTLVNIVPQFIYP</sequence>
<evidence type="ECO:0000313" key="4">
    <source>
        <dbReference type="Proteomes" id="UP000054107"/>
    </source>
</evidence>
<accession>A0A0B7MY36</accession>
<evidence type="ECO:0000313" key="3">
    <source>
        <dbReference type="EMBL" id="CEP07839.1"/>
    </source>
</evidence>
<feature type="region of interest" description="Disordered" evidence="2">
    <location>
        <begin position="71"/>
        <end position="104"/>
    </location>
</feature>
<name>A0A0B7MY36_9FUNG</name>
<evidence type="ECO:0000256" key="2">
    <source>
        <dbReference type="SAM" id="MobiDB-lite"/>
    </source>
</evidence>
<keyword evidence="4" id="KW-1185">Reference proteome</keyword>
<feature type="coiled-coil region" evidence="1">
    <location>
        <begin position="28"/>
        <end position="62"/>
    </location>
</feature>
<dbReference type="SUPFAM" id="SSF58026">
    <property type="entry name" value="Delta-sleep-inducing peptide immunoreactive peptide"/>
    <property type="match status" value="1"/>
</dbReference>
<reference evidence="3 4" key="1">
    <citation type="submission" date="2014-09" db="EMBL/GenBank/DDBJ databases">
        <authorList>
            <person name="Ellenberger Sabrina"/>
        </authorList>
    </citation>
    <scope>NUCLEOTIDE SEQUENCE [LARGE SCALE GENOMIC DNA]</scope>
    <source>
        <strain evidence="3 4">CBS 412.66</strain>
    </source>
</reference>
<dbReference type="Proteomes" id="UP000054107">
    <property type="component" value="Unassembled WGS sequence"/>
</dbReference>
<protein>
    <submittedName>
        <fullName evidence="3">Uncharacterized protein</fullName>
    </submittedName>
</protein>